<dbReference type="Pfam" id="PF00067">
    <property type="entry name" value="p450"/>
    <property type="match status" value="1"/>
</dbReference>
<keyword evidence="6 7" id="KW-0503">Monooxygenase</keyword>
<evidence type="ECO:0000256" key="6">
    <source>
        <dbReference type="RuleBase" id="RU000461"/>
    </source>
</evidence>
<dbReference type="EMBL" id="KV744889">
    <property type="protein sequence ID" value="OCK82392.1"/>
    <property type="molecule type" value="Genomic_DNA"/>
</dbReference>
<feature type="binding site" description="axial binding residue" evidence="5">
    <location>
        <position position="462"/>
    </location>
    <ligand>
        <name>heme</name>
        <dbReference type="ChEBI" id="CHEBI:30413"/>
    </ligand>
    <ligandPart>
        <name>Fe</name>
        <dbReference type="ChEBI" id="CHEBI:18248"/>
    </ligandPart>
</feature>
<organism evidence="7 8">
    <name type="scientific">Lepidopterella palustris CBS 459.81</name>
    <dbReference type="NCBI Taxonomy" id="1314670"/>
    <lineage>
        <taxon>Eukaryota</taxon>
        <taxon>Fungi</taxon>
        <taxon>Dikarya</taxon>
        <taxon>Ascomycota</taxon>
        <taxon>Pezizomycotina</taxon>
        <taxon>Dothideomycetes</taxon>
        <taxon>Pleosporomycetidae</taxon>
        <taxon>Mytilinidiales</taxon>
        <taxon>Argynnaceae</taxon>
        <taxon>Lepidopterella</taxon>
    </lineage>
</organism>
<dbReference type="PANTHER" id="PTHR24305">
    <property type="entry name" value="CYTOCHROME P450"/>
    <property type="match status" value="1"/>
</dbReference>
<evidence type="ECO:0000256" key="3">
    <source>
        <dbReference type="ARBA" id="ARBA00022723"/>
    </source>
</evidence>
<dbReference type="GO" id="GO:0004497">
    <property type="term" value="F:monooxygenase activity"/>
    <property type="evidence" value="ECO:0007669"/>
    <property type="project" value="UniProtKB-KW"/>
</dbReference>
<evidence type="ECO:0000256" key="1">
    <source>
        <dbReference type="ARBA" id="ARBA00001971"/>
    </source>
</evidence>
<dbReference type="SUPFAM" id="SSF48264">
    <property type="entry name" value="Cytochrome P450"/>
    <property type="match status" value="1"/>
</dbReference>
<comment type="similarity">
    <text evidence="2 6">Belongs to the cytochrome P450 family.</text>
</comment>
<reference evidence="7 8" key="1">
    <citation type="journal article" date="2016" name="Nat. Commun.">
        <title>Ectomycorrhizal ecology is imprinted in the genome of the dominant symbiotic fungus Cenococcum geophilum.</title>
        <authorList>
            <consortium name="DOE Joint Genome Institute"/>
            <person name="Peter M."/>
            <person name="Kohler A."/>
            <person name="Ohm R.A."/>
            <person name="Kuo A."/>
            <person name="Krutzmann J."/>
            <person name="Morin E."/>
            <person name="Arend M."/>
            <person name="Barry K.W."/>
            <person name="Binder M."/>
            <person name="Choi C."/>
            <person name="Clum A."/>
            <person name="Copeland A."/>
            <person name="Grisel N."/>
            <person name="Haridas S."/>
            <person name="Kipfer T."/>
            <person name="LaButti K."/>
            <person name="Lindquist E."/>
            <person name="Lipzen A."/>
            <person name="Maire R."/>
            <person name="Meier B."/>
            <person name="Mihaltcheva S."/>
            <person name="Molinier V."/>
            <person name="Murat C."/>
            <person name="Poggeler S."/>
            <person name="Quandt C.A."/>
            <person name="Sperisen C."/>
            <person name="Tritt A."/>
            <person name="Tisserant E."/>
            <person name="Crous P.W."/>
            <person name="Henrissat B."/>
            <person name="Nehls U."/>
            <person name="Egli S."/>
            <person name="Spatafora J.W."/>
            <person name="Grigoriev I.V."/>
            <person name="Martin F.M."/>
        </authorList>
    </citation>
    <scope>NUCLEOTIDE SEQUENCE [LARGE SCALE GENOMIC DNA]</scope>
    <source>
        <strain evidence="7 8">CBS 459.81</strain>
    </source>
</reference>
<dbReference type="InterPro" id="IPR001128">
    <property type="entry name" value="Cyt_P450"/>
</dbReference>
<keyword evidence="4 5" id="KW-0408">Iron</keyword>
<evidence type="ECO:0000313" key="7">
    <source>
        <dbReference type="EMBL" id="OCK82392.1"/>
    </source>
</evidence>
<dbReference type="InterPro" id="IPR017972">
    <property type="entry name" value="Cyt_P450_CS"/>
</dbReference>
<evidence type="ECO:0000313" key="8">
    <source>
        <dbReference type="Proteomes" id="UP000250266"/>
    </source>
</evidence>
<comment type="cofactor">
    <cofactor evidence="1 5">
        <name>heme</name>
        <dbReference type="ChEBI" id="CHEBI:30413"/>
    </cofactor>
</comment>
<dbReference type="InterPro" id="IPR002403">
    <property type="entry name" value="Cyt_P450_E_grp-IV"/>
</dbReference>
<sequence>MAYLVFFLAICGLIYIHYANLTGSKSSIGKIPKAHWSVGILPAWILWIRFQQRENEEVQKAHERCGPIVRLGPKELSINVVEGGVKTVYGSYEKHNWYKSFWNLGLPNMFTFGDFSLHSERRRALSRIYSKTHLIHSEPLKRQNEAILYGRLTGILKKHAETGEPLEIFGTMLSTTMDIVTAFLFGLSQSSNFLLDVEQRNLRLKQYQGRGPYAFYAQELRGFWAIVEKLGFRLVPKAVASDTEEFEKWILGMCDGAQQKLYGSSSKVIAKTDEGTVYEQLSASLKSAGREIAGEERSAIASEMTDHAIAGHETSGIALTYLIYLLSRESKLQRALRDEVSPLFTRCASSKELPAFETLDQLPLLHACVWEVLRLYPPICGAQARLTPRHQNVRLGSYTHIPGGVRVSARAFCLHRNPDVYPEPHLFQPQRWLNKNGSVKKVNEAPEMYHWWWAFGSGGRVCLGNHFALHDIKVVVSFIYAFFETEFVSSGDMAQAEGYIGGPRGGNLMVKFKGVE</sequence>
<keyword evidence="6" id="KW-0560">Oxidoreductase</keyword>
<evidence type="ECO:0000256" key="2">
    <source>
        <dbReference type="ARBA" id="ARBA00010617"/>
    </source>
</evidence>
<proteinExistence type="inferred from homology"/>
<keyword evidence="8" id="KW-1185">Reference proteome</keyword>
<dbReference type="PRINTS" id="PR00465">
    <property type="entry name" value="EP450IV"/>
</dbReference>
<accession>A0A8E2EEB5</accession>
<dbReference type="PRINTS" id="PR00385">
    <property type="entry name" value="P450"/>
</dbReference>
<name>A0A8E2EEB5_9PEZI</name>
<evidence type="ECO:0000256" key="4">
    <source>
        <dbReference type="ARBA" id="ARBA00023004"/>
    </source>
</evidence>
<dbReference type="OrthoDB" id="1470350at2759"/>
<dbReference type="GO" id="GO:0016705">
    <property type="term" value="F:oxidoreductase activity, acting on paired donors, with incorporation or reduction of molecular oxygen"/>
    <property type="evidence" value="ECO:0007669"/>
    <property type="project" value="InterPro"/>
</dbReference>
<dbReference type="GO" id="GO:0020037">
    <property type="term" value="F:heme binding"/>
    <property type="evidence" value="ECO:0007669"/>
    <property type="project" value="InterPro"/>
</dbReference>
<dbReference type="AlphaFoldDB" id="A0A8E2EEB5"/>
<keyword evidence="5 6" id="KW-0349">Heme</keyword>
<dbReference type="Proteomes" id="UP000250266">
    <property type="component" value="Unassembled WGS sequence"/>
</dbReference>
<dbReference type="Gene3D" id="1.10.630.10">
    <property type="entry name" value="Cytochrome P450"/>
    <property type="match status" value="1"/>
</dbReference>
<keyword evidence="3 5" id="KW-0479">Metal-binding</keyword>
<dbReference type="PANTHER" id="PTHR24305:SF166">
    <property type="entry name" value="CYTOCHROME P450 12A4, MITOCHONDRIAL-RELATED"/>
    <property type="match status" value="1"/>
</dbReference>
<protein>
    <submittedName>
        <fullName evidence="7">Cytochrome P450 monooxygenase</fullName>
    </submittedName>
</protein>
<gene>
    <name evidence="7" type="ORF">K432DRAFT_293318</name>
</gene>
<dbReference type="PROSITE" id="PS00086">
    <property type="entry name" value="CYTOCHROME_P450"/>
    <property type="match status" value="1"/>
</dbReference>
<dbReference type="InterPro" id="IPR050121">
    <property type="entry name" value="Cytochrome_P450_monoxygenase"/>
</dbReference>
<evidence type="ECO:0000256" key="5">
    <source>
        <dbReference type="PIRSR" id="PIRSR602403-1"/>
    </source>
</evidence>
<dbReference type="InterPro" id="IPR036396">
    <property type="entry name" value="Cyt_P450_sf"/>
</dbReference>
<dbReference type="GO" id="GO:0005506">
    <property type="term" value="F:iron ion binding"/>
    <property type="evidence" value="ECO:0007669"/>
    <property type="project" value="InterPro"/>
</dbReference>